<feature type="compositionally biased region" description="Polar residues" evidence="2">
    <location>
        <begin position="16"/>
        <end position="31"/>
    </location>
</feature>
<dbReference type="AlphaFoldDB" id="A0A8J3LU00"/>
<gene>
    <name evidence="3" type="ORF">Pfl04_16590</name>
</gene>
<dbReference type="InterPro" id="IPR022386">
    <property type="entry name" value="Chitin_NgcE"/>
</dbReference>
<evidence type="ECO:0000313" key="4">
    <source>
        <dbReference type="Proteomes" id="UP000653674"/>
    </source>
</evidence>
<evidence type="ECO:0000256" key="2">
    <source>
        <dbReference type="SAM" id="MobiDB-lite"/>
    </source>
</evidence>
<name>A0A8J3LU00_9ACTN</name>
<dbReference type="PANTHER" id="PTHR43649">
    <property type="entry name" value="ARABINOSE-BINDING PROTEIN-RELATED"/>
    <property type="match status" value="1"/>
</dbReference>
<feature type="region of interest" description="Disordered" evidence="2">
    <location>
        <begin position="77"/>
        <end position="99"/>
    </location>
</feature>
<dbReference type="NCBIfam" id="TIGR03851">
    <property type="entry name" value="chitin_NgcE"/>
    <property type="match status" value="1"/>
</dbReference>
<comment type="caution">
    <text evidence="3">The sequence shown here is derived from an EMBL/GenBank/DDBJ whole genome shotgun (WGS) entry which is preliminary data.</text>
</comment>
<keyword evidence="4" id="KW-1185">Reference proteome</keyword>
<dbReference type="SUPFAM" id="SSF53850">
    <property type="entry name" value="Periplasmic binding protein-like II"/>
    <property type="match status" value="1"/>
</dbReference>
<dbReference type="EMBL" id="BONU01000008">
    <property type="protein sequence ID" value="GIG73255.1"/>
    <property type="molecule type" value="Genomic_DNA"/>
</dbReference>
<dbReference type="Gene3D" id="3.40.190.10">
    <property type="entry name" value="Periplasmic binding protein-like II"/>
    <property type="match status" value="2"/>
</dbReference>
<dbReference type="InterPro" id="IPR050490">
    <property type="entry name" value="Bact_solute-bd_prot1"/>
</dbReference>
<dbReference type="PANTHER" id="PTHR43649:SF31">
    <property type="entry name" value="SN-GLYCEROL-3-PHOSPHATE-BINDING PERIPLASMIC PROTEIN UGPB"/>
    <property type="match status" value="1"/>
</dbReference>
<evidence type="ECO:0000313" key="3">
    <source>
        <dbReference type="EMBL" id="GIG73255.1"/>
    </source>
</evidence>
<comment type="similarity">
    <text evidence="1">Belongs to the bacterial solute-binding protein 1 family.</text>
</comment>
<accession>A0A8J3LU00</accession>
<reference evidence="3" key="1">
    <citation type="submission" date="2021-01" db="EMBL/GenBank/DDBJ databases">
        <title>Whole genome shotgun sequence of Planosporangium flavigriseum NBRC 105377.</title>
        <authorList>
            <person name="Komaki H."/>
            <person name="Tamura T."/>
        </authorList>
    </citation>
    <scope>NUCLEOTIDE SEQUENCE</scope>
    <source>
        <strain evidence="3">NBRC 105377</strain>
    </source>
</reference>
<dbReference type="Proteomes" id="UP000653674">
    <property type="component" value="Unassembled WGS sequence"/>
</dbReference>
<evidence type="ECO:0000256" key="1">
    <source>
        <dbReference type="ARBA" id="ARBA00008520"/>
    </source>
</evidence>
<proteinExistence type="inferred from homology"/>
<feature type="region of interest" description="Disordered" evidence="2">
    <location>
        <begin position="1"/>
        <end position="47"/>
    </location>
</feature>
<sequence>MRMHIRSGRVPEPRSGNASQNLSAQISTARPSTEEPKMSIDPEPASSVPTVARRSLLRGAAAVGLVVVPGTSLLSACATSGGDSETDGGGGTKSDKNPFGVKEDAALDVVIFPGGYTDKYATDVHEPLYKKAFPKAAIKHEAVTEISTVVQPRLASGTNVPDMINNSGSKLLDFGAMVADKQLADLTDLWDAPSVDDPGKKVRDTVVPGTVERGSFNRKPYVLYYVSTVFGLWYSGKLFSGRGWTQPADWDAFLKQLDDIKKAGITPYGYAGANAAYYQYTVILTHAAKLGGQEVLKNIDNLEDGAWKQDAVKQAATAWAEVGAKYLDKAYEGLKHTDVQLQQNQYKLAYYPSGDWLENEQKKDAPADFTYQLLPIPVKGKLSTKAVRATAAEGYLVPAKAKNKAGGLEYLRQMLSRAGAKGFGELVGSNTVVVGGAEGVTFPPGVTSSTNALKAAGKEVVDFFFDGDYKDIEQECRTATNALMFGRETPDQFCERMQKKADAVKNDKSITKFTR</sequence>
<organism evidence="3 4">
    <name type="scientific">Planosporangium flavigriseum</name>
    <dbReference type="NCBI Taxonomy" id="373681"/>
    <lineage>
        <taxon>Bacteria</taxon>
        <taxon>Bacillati</taxon>
        <taxon>Actinomycetota</taxon>
        <taxon>Actinomycetes</taxon>
        <taxon>Micromonosporales</taxon>
        <taxon>Micromonosporaceae</taxon>
        <taxon>Planosporangium</taxon>
    </lineage>
</organism>
<protein>
    <submittedName>
        <fullName evidence="3">Carbohydrate ABC transporter, N-acetylglucosamine/diacetylchitobiose-binding protein</fullName>
    </submittedName>
</protein>